<protein>
    <submittedName>
        <fullName evidence="3">DUF2946 family protein</fullName>
    </submittedName>
</protein>
<organism evidence="3">
    <name type="scientific">Pseudomonas solani</name>
    <dbReference type="NCBI Taxonomy" id="2731552"/>
    <lineage>
        <taxon>Bacteria</taxon>
        <taxon>Pseudomonadati</taxon>
        <taxon>Pseudomonadota</taxon>
        <taxon>Gammaproteobacteria</taxon>
        <taxon>Pseudomonadales</taxon>
        <taxon>Pseudomonadaceae</taxon>
        <taxon>Pseudomonas</taxon>
    </lineage>
</organism>
<reference evidence="3" key="2">
    <citation type="submission" date="2023-08" db="EMBL/GenBank/DDBJ databases">
        <title>Increased levels of nutrients transform a symbiont into a lethal pathobiont.</title>
        <authorList>
            <person name="Lachnit T."/>
            <person name="Ulrich L."/>
            <person name="Willmer F.M."/>
            <person name="Hasenbein T."/>
            <person name="Steiner L.X."/>
            <person name="Wolters M."/>
            <person name="Herbst E.M."/>
            <person name="Deines P."/>
        </authorList>
    </citation>
    <scope>NUCLEOTIDE SEQUENCE</scope>
    <source>
        <strain evidence="3">T3</strain>
    </source>
</reference>
<gene>
    <name evidence="3" type="ORF">ABS648_13665</name>
    <name evidence="2" type="ORF">PSm6_55910</name>
</gene>
<evidence type="ECO:0000256" key="1">
    <source>
        <dbReference type="SAM" id="MobiDB-lite"/>
    </source>
</evidence>
<dbReference type="Pfam" id="PF11162">
    <property type="entry name" value="DUF2946"/>
    <property type="match status" value="1"/>
</dbReference>
<name>A0AAU7YA37_9PSED</name>
<proteinExistence type="predicted"/>
<dbReference type="RefSeq" id="WP_081711603.1">
    <property type="nucleotide sequence ID" value="NZ_AP023081.1"/>
</dbReference>
<dbReference type="Proteomes" id="UP001064896">
    <property type="component" value="Chromosome"/>
</dbReference>
<dbReference type="EMBL" id="AP023081">
    <property type="protein sequence ID" value="BCD89184.1"/>
    <property type="molecule type" value="Genomic_DNA"/>
</dbReference>
<accession>A0AAU7YA37</accession>
<dbReference type="AlphaFoldDB" id="A0AAU7YA37"/>
<feature type="region of interest" description="Disordered" evidence="1">
    <location>
        <begin position="112"/>
        <end position="134"/>
    </location>
</feature>
<evidence type="ECO:0000313" key="3">
    <source>
        <dbReference type="EMBL" id="XBY66766.1"/>
    </source>
</evidence>
<reference evidence="2" key="1">
    <citation type="submission" date="2020-05" db="EMBL/GenBank/DDBJ databases">
        <title>Complete genome sequence of Pseudomonas sp. Sm006.</title>
        <authorList>
            <person name="Takeuchi K."/>
            <person name="Someya N."/>
        </authorList>
    </citation>
    <scope>NUCLEOTIDE SEQUENCE</scope>
    <source>
        <strain evidence="2">Sm006</strain>
    </source>
</reference>
<evidence type="ECO:0000313" key="4">
    <source>
        <dbReference type="Proteomes" id="UP001064896"/>
    </source>
</evidence>
<keyword evidence="4" id="KW-1185">Reference proteome</keyword>
<dbReference type="EMBL" id="CP158373">
    <property type="protein sequence ID" value="XBY66766.1"/>
    <property type="molecule type" value="Genomic_DNA"/>
</dbReference>
<dbReference type="InterPro" id="IPR021333">
    <property type="entry name" value="DUF2946"/>
</dbReference>
<evidence type="ECO:0000313" key="2">
    <source>
        <dbReference type="EMBL" id="BCD89184.1"/>
    </source>
</evidence>
<sequence>MICCGMRREAHHNAWVAAFLAIVLKVMALPMATAFGSLSLEQLLAGSFCSSGGLQQSALVLDKDSSGSPDAGGTSHCCCSQSVGAAPLPPSPLAAPGRLAALRPTPAAHPFAVSPRERWPSINPRASPVLPGCP</sequence>